<evidence type="ECO:0000256" key="7">
    <source>
        <dbReference type="RuleBase" id="RU000405"/>
    </source>
</evidence>
<dbReference type="GO" id="GO:0004016">
    <property type="term" value="F:adenylate cyclase activity"/>
    <property type="evidence" value="ECO:0007669"/>
    <property type="project" value="TreeGrafter"/>
</dbReference>
<evidence type="ECO:0000256" key="6">
    <source>
        <dbReference type="ARBA" id="ARBA00023239"/>
    </source>
</evidence>
<dbReference type="Proteomes" id="UP000612055">
    <property type="component" value="Unassembled WGS sequence"/>
</dbReference>
<dbReference type="InterPro" id="IPR050401">
    <property type="entry name" value="Cyclic_nucleotide_synthase"/>
</dbReference>
<dbReference type="GO" id="GO:0005886">
    <property type="term" value="C:plasma membrane"/>
    <property type="evidence" value="ECO:0007669"/>
    <property type="project" value="TreeGrafter"/>
</dbReference>
<feature type="compositionally biased region" description="Low complexity" evidence="8">
    <location>
        <begin position="366"/>
        <end position="375"/>
    </location>
</feature>
<dbReference type="Pfam" id="PF00211">
    <property type="entry name" value="Guanylate_cyc"/>
    <property type="match status" value="1"/>
</dbReference>
<feature type="compositionally biased region" description="Basic and acidic residues" evidence="8">
    <location>
        <begin position="1310"/>
        <end position="1327"/>
    </location>
</feature>
<feature type="compositionally biased region" description="Low complexity" evidence="8">
    <location>
        <begin position="1127"/>
        <end position="1150"/>
    </location>
</feature>
<accession>A0A835XMC9</accession>
<keyword evidence="5" id="KW-0472">Membrane</keyword>
<feature type="compositionally biased region" description="Low complexity" evidence="8">
    <location>
        <begin position="1332"/>
        <end position="1350"/>
    </location>
</feature>
<dbReference type="CDD" id="cd07302">
    <property type="entry name" value="CHD"/>
    <property type="match status" value="1"/>
</dbReference>
<dbReference type="EMBL" id="JAEHOE010000170">
    <property type="protein sequence ID" value="KAG2483620.1"/>
    <property type="molecule type" value="Genomic_DNA"/>
</dbReference>
<protein>
    <recommendedName>
        <fullName evidence="9">Guanylate cyclase domain-containing protein</fullName>
    </recommendedName>
</protein>
<feature type="region of interest" description="Disordered" evidence="8">
    <location>
        <begin position="284"/>
        <end position="378"/>
    </location>
</feature>
<feature type="region of interest" description="Disordered" evidence="8">
    <location>
        <begin position="1121"/>
        <end position="1156"/>
    </location>
</feature>
<keyword evidence="2" id="KW-0812">Transmembrane</keyword>
<feature type="compositionally biased region" description="Acidic residues" evidence="8">
    <location>
        <begin position="878"/>
        <end position="888"/>
    </location>
</feature>
<keyword evidence="3" id="KW-0547">Nucleotide-binding</keyword>
<dbReference type="SUPFAM" id="SSF55073">
    <property type="entry name" value="Nucleotide cyclase"/>
    <property type="match status" value="1"/>
</dbReference>
<feature type="region of interest" description="Disordered" evidence="8">
    <location>
        <begin position="837"/>
        <end position="1044"/>
    </location>
</feature>
<dbReference type="GO" id="GO:0000166">
    <property type="term" value="F:nucleotide binding"/>
    <property type="evidence" value="ECO:0007669"/>
    <property type="project" value="UniProtKB-KW"/>
</dbReference>
<dbReference type="Gene3D" id="3.30.70.1230">
    <property type="entry name" value="Nucleotide cyclase"/>
    <property type="match status" value="1"/>
</dbReference>
<dbReference type="GO" id="GO:0035556">
    <property type="term" value="P:intracellular signal transduction"/>
    <property type="evidence" value="ECO:0007669"/>
    <property type="project" value="InterPro"/>
</dbReference>
<dbReference type="InterPro" id="IPR001054">
    <property type="entry name" value="A/G_cyclase"/>
</dbReference>
<feature type="region of interest" description="Disordered" evidence="8">
    <location>
        <begin position="107"/>
        <end position="151"/>
    </location>
</feature>
<evidence type="ECO:0000256" key="3">
    <source>
        <dbReference type="ARBA" id="ARBA00022741"/>
    </source>
</evidence>
<feature type="compositionally biased region" description="Polar residues" evidence="8">
    <location>
        <begin position="902"/>
        <end position="912"/>
    </location>
</feature>
<name>A0A835XMC9_9CHLO</name>
<organism evidence="10 11">
    <name type="scientific">Edaphochlamys debaryana</name>
    <dbReference type="NCBI Taxonomy" id="47281"/>
    <lineage>
        <taxon>Eukaryota</taxon>
        <taxon>Viridiplantae</taxon>
        <taxon>Chlorophyta</taxon>
        <taxon>core chlorophytes</taxon>
        <taxon>Chlorophyceae</taxon>
        <taxon>CS clade</taxon>
        <taxon>Chlamydomonadales</taxon>
        <taxon>Chlamydomonadales incertae sedis</taxon>
        <taxon>Edaphochlamys</taxon>
    </lineage>
</organism>
<dbReference type="FunFam" id="3.30.70.1230:FF:000057">
    <property type="entry name" value="Guanylate cyclase"/>
    <property type="match status" value="1"/>
</dbReference>
<reference evidence="10" key="1">
    <citation type="journal article" date="2020" name="bioRxiv">
        <title>Comparative genomics of Chlamydomonas.</title>
        <authorList>
            <person name="Craig R.J."/>
            <person name="Hasan A.R."/>
            <person name="Ness R.W."/>
            <person name="Keightley P.D."/>
        </authorList>
    </citation>
    <scope>NUCLEOTIDE SEQUENCE</scope>
    <source>
        <strain evidence="10">CCAP 11/70</strain>
    </source>
</reference>
<evidence type="ECO:0000313" key="11">
    <source>
        <dbReference type="Proteomes" id="UP000612055"/>
    </source>
</evidence>
<dbReference type="PANTHER" id="PTHR11920:SF335">
    <property type="entry name" value="GUANYLATE CYCLASE"/>
    <property type="match status" value="1"/>
</dbReference>
<feature type="compositionally biased region" description="Gly residues" evidence="8">
    <location>
        <begin position="304"/>
        <end position="314"/>
    </location>
</feature>
<dbReference type="SMART" id="SM00044">
    <property type="entry name" value="CYCc"/>
    <property type="match status" value="1"/>
</dbReference>
<dbReference type="InterPro" id="IPR029787">
    <property type="entry name" value="Nucleotide_cyclase"/>
</dbReference>
<evidence type="ECO:0000256" key="1">
    <source>
        <dbReference type="ARBA" id="ARBA00004370"/>
    </source>
</evidence>
<feature type="compositionally biased region" description="Low complexity" evidence="8">
    <location>
        <begin position="1005"/>
        <end position="1015"/>
    </location>
</feature>
<feature type="compositionally biased region" description="Polar residues" evidence="8">
    <location>
        <begin position="950"/>
        <end position="970"/>
    </location>
</feature>
<feature type="compositionally biased region" description="Gly residues" evidence="8">
    <location>
        <begin position="913"/>
        <end position="927"/>
    </location>
</feature>
<evidence type="ECO:0000256" key="4">
    <source>
        <dbReference type="ARBA" id="ARBA00022989"/>
    </source>
</evidence>
<dbReference type="InterPro" id="IPR018297">
    <property type="entry name" value="A/G_cyclase_CS"/>
</dbReference>
<evidence type="ECO:0000256" key="2">
    <source>
        <dbReference type="ARBA" id="ARBA00022692"/>
    </source>
</evidence>
<keyword evidence="4" id="KW-1133">Transmembrane helix</keyword>
<feature type="compositionally biased region" description="Pro residues" evidence="8">
    <location>
        <begin position="935"/>
        <end position="949"/>
    </location>
</feature>
<feature type="compositionally biased region" description="Polar residues" evidence="8">
    <location>
        <begin position="111"/>
        <end position="120"/>
    </location>
</feature>
<dbReference type="GO" id="GO:0007168">
    <property type="term" value="P:receptor guanylyl cyclase signaling pathway"/>
    <property type="evidence" value="ECO:0007669"/>
    <property type="project" value="TreeGrafter"/>
</dbReference>
<feature type="compositionally biased region" description="Pro residues" evidence="8">
    <location>
        <begin position="981"/>
        <end position="1004"/>
    </location>
</feature>
<evidence type="ECO:0000259" key="9">
    <source>
        <dbReference type="PROSITE" id="PS50125"/>
    </source>
</evidence>
<feature type="domain" description="Guanylate cyclase" evidence="9">
    <location>
        <begin position="1444"/>
        <end position="1585"/>
    </location>
</feature>
<comment type="similarity">
    <text evidence="7">Belongs to the adenylyl cyclase class-4/guanylyl cyclase family.</text>
</comment>
<feature type="compositionally biased region" description="Gly residues" evidence="8">
    <location>
        <begin position="321"/>
        <end position="334"/>
    </location>
</feature>
<dbReference type="PROSITE" id="PS00452">
    <property type="entry name" value="GUANYLATE_CYCLASE_1"/>
    <property type="match status" value="1"/>
</dbReference>
<evidence type="ECO:0000313" key="10">
    <source>
        <dbReference type="EMBL" id="KAG2483620.1"/>
    </source>
</evidence>
<dbReference type="PROSITE" id="PS50125">
    <property type="entry name" value="GUANYLATE_CYCLASE_2"/>
    <property type="match status" value="1"/>
</dbReference>
<feature type="region of interest" description="Disordered" evidence="8">
    <location>
        <begin position="1305"/>
        <end position="1354"/>
    </location>
</feature>
<gene>
    <name evidence="10" type="ORF">HYH03_017500</name>
</gene>
<feature type="compositionally biased region" description="Low complexity" evidence="8">
    <location>
        <begin position="289"/>
        <end position="303"/>
    </location>
</feature>
<proteinExistence type="inferred from homology"/>
<feature type="compositionally biased region" description="Low complexity" evidence="8">
    <location>
        <begin position="889"/>
        <end position="901"/>
    </location>
</feature>
<dbReference type="GO" id="GO:0001653">
    <property type="term" value="F:peptide receptor activity"/>
    <property type="evidence" value="ECO:0007669"/>
    <property type="project" value="TreeGrafter"/>
</dbReference>
<dbReference type="OrthoDB" id="547134at2759"/>
<dbReference type="PANTHER" id="PTHR11920">
    <property type="entry name" value="GUANYLYL CYCLASE"/>
    <property type="match status" value="1"/>
</dbReference>
<feature type="compositionally biased region" description="Low complexity" evidence="8">
    <location>
        <begin position="132"/>
        <end position="151"/>
    </location>
</feature>
<comment type="subcellular location">
    <subcellularLocation>
        <location evidence="1">Membrane</location>
    </subcellularLocation>
</comment>
<keyword evidence="6 7" id="KW-0456">Lyase</keyword>
<dbReference type="GO" id="GO:0004383">
    <property type="term" value="F:guanylate cyclase activity"/>
    <property type="evidence" value="ECO:0007669"/>
    <property type="project" value="TreeGrafter"/>
</dbReference>
<evidence type="ECO:0000256" key="5">
    <source>
        <dbReference type="ARBA" id="ARBA00023136"/>
    </source>
</evidence>
<sequence length="1648" mass="164499">MRGATAEKEPIASPTAVYTAATLTAGNNVGQRPCQLVVLEPESESRGAKARALSWLSCFRPSPAPDVPQLRISLLAPDGSGLQARRCHYRDEQGRLFHAVALFDEGKAQAPQRTPSSAQAPGQLPSAAKPEPSTAPGAAPTTSPHTTAPGPSFAAADAAACAVTVLEFPGAVLYQNARSAAQFGQLAGQPGRMGEPLLRRLLQRGGTGAGGSAEAIAARPLLLQMLSALAEGKPFEAIVQVPELMRDWGAAESTCARMSRMSGGLPLSPADLLDETDLQLLRALEDESPGSGRVRSGPRRGTAQGAGAGAGAGGPSQPAGAGNGGVAAAGGRGPGQRPQAQSLYGPGRRARLGTGDGYLPSRRRAAAQASPVASGSGPGFIPASMPIGVRHGPIAAAAPPPARPAAAATPFSASASLPLRAVNVARNAAAHAAAAGGGAPGVAPPAGCAFQHASTPLSVVPPGPEALGSTGSLHAPLSAHTHSSLDAATVVAAGAAVCSLEPSRRMPPTLRPCAEEGPDPDADPGWLEAMAVANAVTLPSGATTPGTARCSLAGGEGLTPTSSGAPALAPAPGLVPAPVLTPTPLLVPVSVLDPGPPPAPLPALHSMLACLAPLGGGLGQGQSETLQKIAQGAAAAASARRRGARRSASSVTLALGVGSAPLPTAVAAAAMAAAGSGAQQAAEASLAAGVRRLAHAGFSMDMSAFVSPFVALSGSNSPIPEGDAQRGGGPLCGPSRLQSSGVSLGAGIGAGFPAGAGTGAASSLAAGGGGQPAGTASAPLVRLSLGTPTLRLPGGGHQQLSTIADDGDLDDGMVDEDQVSYCEAEAVATAAAAAASAALSPPAVSRRSTARIRSPFSENGDHGSFSTADHMIVLNEYNLDDPDGDGTDDSNGNGNSNSDISTSVSRLAQQRNSGGGLAAAGQGGAGGATALPHGTQPPAPPSGLEPPTPSTLDPRTPQRSGTTGNYSPHASGTVEVDRITPPSPLPSGPDPGPQPPLQPPPPSLRPLQLQPQQPSAASEGFLDGLCAGGEVHSLGELPHGSLYASSPPVIAAMAAPSRLAPAPQQPGQSLPLPVPWSLPTHRSAQASPPMSPRILIRRGSTTGSTGGVAATAAPTAAVGTAGGAGAGAAVQQHTGGPPSATARPAPRSGSLRNTSTSDRLKLLFGSLHRNESALAAATAAAAAAAATAGSVVPLARRVGLRSPPAAVPESLGEAGKAAVTAPGCTGAAAVAGSTAGPGEAGLVAVERGPAGPGAGSVGPAGMRLSASAAAVEGGGGSMLADATSPAPTPAPVRLRWQKIHAVAIASPCGPDRERELERDAREDEPSGRGRRGSTAANGTGTGSPAASTSTHGRRRQITITLTQIDVTEQVEAQARLTRLLEQEHKVLEKIFPRHVLEHLTITEAMADPGSGPGGAASSSSLLALRRPGSLERMASLATWHPGVTILFADIVGFTSMCHAATPLTVMAFLNQLYSRFDAMIDIYKVYKVETIGDCYMVAGGVVAYDDDGYKSVISGTEDALHAVRAMEFAKAMLRASRGVRMPHTGEPVQLRIGLHSGPVTSGVVGDRMPRFCLFGDTVNTASRMESTCRPGCIHVSEATRQRLPSEAWTDLGMTEVKGKGEMRTFEWAGDVDAPFSDGQLQRVLGLYL</sequence>
<comment type="caution">
    <text evidence="10">The sequence shown here is derived from an EMBL/GenBank/DDBJ whole genome shotgun (WGS) entry which is preliminary data.</text>
</comment>
<keyword evidence="11" id="KW-1185">Reference proteome</keyword>
<evidence type="ECO:0000256" key="8">
    <source>
        <dbReference type="SAM" id="MobiDB-lite"/>
    </source>
</evidence>